<comment type="caution">
    <text evidence="1">The sequence shown here is derived from an EMBL/GenBank/DDBJ whole genome shotgun (WGS) entry which is preliminary data.</text>
</comment>
<gene>
    <name evidence="1" type="ORF">F2P81_012202</name>
</gene>
<organism evidence="1 2">
    <name type="scientific">Scophthalmus maximus</name>
    <name type="common">Turbot</name>
    <name type="synonym">Psetta maxima</name>
    <dbReference type="NCBI Taxonomy" id="52904"/>
    <lineage>
        <taxon>Eukaryota</taxon>
        <taxon>Metazoa</taxon>
        <taxon>Chordata</taxon>
        <taxon>Craniata</taxon>
        <taxon>Vertebrata</taxon>
        <taxon>Euteleostomi</taxon>
        <taxon>Actinopterygii</taxon>
        <taxon>Neopterygii</taxon>
        <taxon>Teleostei</taxon>
        <taxon>Neoteleostei</taxon>
        <taxon>Acanthomorphata</taxon>
        <taxon>Carangaria</taxon>
        <taxon>Pleuronectiformes</taxon>
        <taxon>Pleuronectoidei</taxon>
        <taxon>Scophthalmidae</taxon>
        <taxon>Scophthalmus</taxon>
    </lineage>
</organism>
<dbReference type="Proteomes" id="UP000438429">
    <property type="component" value="Unassembled WGS sequence"/>
</dbReference>
<sequence>MKVSVNRLDSSTEPWQVMAPNDPTCIRVTATNQTHVCLRLYANSQLLPVRTMQSVIKVDELQFVRDQLFFSGLSSEVQLLPPDRTGPELQRAAGFRSEGAVWFSGESTLSTGDSEVVELQFVRDQLFFSGLRVSRSWGRNGGPSESPGLASSSVFLWVDESDFRRQEVEPGAMRRQGRINFTV</sequence>
<dbReference type="AlphaFoldDB" id="A0A6A4STS3"/>
<evidence type="ECO:0000313" key="1">
    <source>
        <dbReference type="EMBL" id="KAF0034444.1"/>
    </source>
</evidence>
<accession>A0A6A4STS3</accession>
<protein>
    <submittedName>
        <fullName evidence="1">Uncharacterized protein</fullName>
    </submittedName>
</protein>
<dbReference type="EMBL" id="VEVO01000011">
    <property type="protein sequence ID" value="KAF0034444.1"/>
    <property type="molecule type" value="Genomic_DNA"/>
</dbReference>
<evidence type="ECO:0000313" key="2">
    <source>
        <dbReference type="Proteomes" id="UP000438429"/>
    </source>
</evidence>
<proteinExistence type="predicted"/>
<reference evidence="1 2" key="1">
    <citation type="submission" date="2019-06" db="EMBL/GenBank/DDBJ databases">
        <title>Draft genomes of female and male turbot (Scophthalmus maximus).</title>
        <authorList>
            <person name="Xu H."/>
            <person name="Xu X.-W."/>
            <person name="Shao C."/>
            <person name="Chen S."/>
        </authorList>
    </citation>
    <scope>NUCLEOTIDE SEQUENCE [LARGE SCALE GENOMIC DNA]</scope>
    <source>
        <strain evidence="1">Ysfricsl-2016a</strain>
        <tissue evidence="1">Blood</tissue>
    </source>
</reference>
<name>A0A6A4STS3_SCOMX</name>